<evidence type="ECO:0000313" key="1">
    <source>
        <dbReference type="EMBL" id="GAA0777583.1"/>
    </source>
</evidence>
<dbReference type="Proteomes" id="UP001501047">
    <property type="component" value="Unassembled WGS sequence"/>
</dbReference>
<protein>
    <submittedName>
        <fullName evidence="1">Uncharacterized protein</fullName>
    </submittedName>
</protein>
<evidence type="ECO:0000313" key="2">
    <source>
        <dbReference type="Proteomes" id="UP001501047"/>
    </source>
</evidence>
<dbReference type="RefSeq" id="WP_343827612.1">
    <property type="nucleotide sequence ID" value="NZ_BAAACI010000008.1"/>
</dbReference>
<name>A0ABP3W8P1_CLOSU</name>
<sequence length="56" mass="6696">MKYKKNRDIKHLREIKEFKEVLGHRNQGTTAIFSKSQNEAIYSVVGFKVFTTERHR</sequence>
<proteinExistence type="predicted"/>
<gene>
    <name evidence="1" type="ORF">GCM10008908_32930</name>
</gene>
<keyword evidence="2" id="KW-1185">Reference proteome</keyword>
<reference evidence="2" key="1">
    <citation type="journal article" date="2019" name="Int. J. Syst. Evol. Microbiol.">
        <title>The Global Catalogue of Microorganisms (GCM) 10K type strain sequencing project: providing services to taxonomists for standard genome sequencing and annotation.</title>
        <authorList>
            <consortium name="The Broad Institute Genomics Platform"/>
            <consortium name="The Broad Institute Genome Sequencing Center for Infectious Disease"/>
            <person name="Wu L."/>
            <person name="Ma J."/>
        </authorList>
    </citation>
    <scope>NUCLEOTIDE SEQUENCE [LARGE SCALE GENOMIC DNA]</scope>
    <source>
        <strain evidence="2">JCM 1417</strain>
    </source>
</reference>
<organism evidence="1 2">
    <name type="scientific">Clostridium subterminale</name>
    <dbReference type="NCBI Taxonomy" id="1550"/>
    <lineage>
        <taxon>Bacteria</taxon>
        <taxon>Bacillati</taxon>
        <taxon>Bacillota</taxon>
        <taxon>Clostridia</taxon>
        <taxon>Eubacteriales</taxon>
        <taxon>Clostridiaceae</taxon>
        <taxon>Clostridium</taxon>
    </lineage>
</organism>
<dbReference type="EMBL" id="BAAACI010000008">
    <property type="protein sequence ID" value="GAA0777583.1"/>
    <property type="molecule type" value="Genomic_DNA"/>
</dbReference>
<comment type="caution">
    <text evidence="1">The sequence shown here is derived from an EMBL/GenBank/DDBJ whole genome shotgun (WGS) entry which is preliminary data.</text>
</comment>
<accession>A0ABP3W8P1</accession>